<comment type="caution">
    <text evidence="2">The sequence shown here is derived from an EMBL/GenBank/DDBJ whole genome shotgun (WGS) entry which is preliminary data.</text>
</comment>
<sequence length="151" mass="17214">MSAVNKYGISTSVSSSRLTLYPESSSGVEAKGSVSHGTRAKQHEECVMHNAPPTYTSRQRSPRARDSADALVNGTEREERDMLDLDRETFMFDVWFNQVLDLSYQAQIQVLNSDYNATDIQFTLSIHPCQDDEDQEDYFENVFPDHLKNKL</sequence>
<dbReference type="AlphaFoldDB" id="A0A8H4QVQ0"/>
<proteinExistence type="predicted"/>
<evidence type="ECO:0000313" key="2">
    <source>
        <dbReference type="EMBL" id="KAF4617661.1"/>
    </source>
</evidence>
<protein>
    <submittedName>
        <fullName evidence="2">Uncharacterized protein</fullName>
    </submittedName>
</protein>
<dbReference type="EMBL" id="JAACJL010000030">
    <property type="protein sequence ID" value="KAF4617661.1"/>
    <property type="molecule type" value="Genomic_DNA"/>
</dbReference>
<reference evidence="2 3" key="1">
    <citation type="submission" date="2019-12" db="EMBL/GenBank/DDBJ databases">
        <authorList>
            <person name="Floudas D."/>
            <person name="Bentzer J."/>
            <person name="Ahren D."/>
            <person name="Johansson T."/>
            <person name="Persson P."/>
            <person name="Tunlid A."/>
        </authorList>
    </citation>
    <scope>NUCLEOTIDE SEQUENCE [LARGE SCALE GENOMIC DNA]</scope>
    <source>
        <strain evidence="2 3">CBS 102.39</strain>
    </source>
</reference>
<dbReference type="Proteomes" id="UP000521872">
    <property type="component" value="Unassembled WGS sequence"/>
</dbReference>
<accession>A0A8H4QVQ0</accession>
<evidence type="ECO:0000313" key="3">
    <source>
        <dbReference type="Proteomes" id="UP000521872"/>
    </source>
</evidence>
<feature type="compositionally biased region" description="Polar residues" evidence="1">
    <location>
        <begin position="8"/>
        <end position="27"/>
    </location>
</feature>
<gene>
    <name evidence="2" type="ORF">D9613_006389</name>
</gene>
<name>A0A8H4QVQ0_9AGAR</name>
<evidence type="ECO:0000256" key="1">
    <source>
        <dbReference type="SAM" id="MobiDB-lite"/>
    </source>
</evidence>
<feature type="region of interest" description="Disordered" evidence="1">
    <location>
        <begin position="1"/>
        <end position="75"/>
    </location>
</feature>
<organism evidence="2 3">
    <name type="scientific">Agrocybe pediades</name>
    <dbReference type="NCBI Taxonomy" id="84607"/>
    <lineage>
        <taxon>Eukaryota</taxon>
        <taxon>Fungi</taxon>
        <taxon>Dikarya</taxon>
        <taxon>Basidiomycota</taxon>
        <taxon>Agaricomycotina</taxon>
        <taxon>Agaricomycetes</taxon>
        <taxon>Agaricomycetidae</taxon>
        <taxon>Agaricales</taxon>
        <taxon>Agaricineae</taxon>
        <taxon>Strophariaceae</taxon>
        <taxon>Agrocybe</taxon>
    </lineage>
</organism>
<keyword evidence="3" id="KW-1185">Reference proteome</keyword>